<dbReference type="GeneID" id="19395537"/>
<accession>R0I8C4</accession>
<dbReference type="AlphaFoldDB" id="R0I8C4"/>
<dbReference type="RefSeq" id="XP_008030590.1">
    <property type="nucleotide sequence ID" value="XM_008032399.1"/>
</dbReference>
<sequence>FISYYVNFSLYRSKSTRRLFKNTSNNCNGLNALWIAPRWNLGLSCARTI</sequence>
<organism evidence="1 2">
    <name type="scientific">Exserohilum turcicum (strain 28A)</name>
    <name type="common">Northern leaf blight fungus</name>
    <name type="synonym">Setosphaeria turcica</name>
    <dbReference type="NCBI Taxonomy" id="671987"/>
    <lineage>
        <taxon>Eukaryota</taxon>
        <taxon>Fungi</taxon>
        <taxon>Dikarya</taxon>
        <taxon>Ascomycota</taxon>
        <taxon>Pezizomycotina</taxon>
        <taxon>Dothideomycetes</taxon>
        <taxon>Pleosporomycetidae</taxon>
        <taxon>Pleosporales</taxon>
        <taxon>Pleosporineae</taxon>
        <taxon>Pleosporaceae</taxon>
        <taxon>Exserohilum</taxon>
    </lineage>
</organism>
<dbReference type="EMBL" id="KB908859">
    <property type="protein sequence ID" value="EOA81780.1"/>
    <property type="molecule type" value="Genomic_DNA"/>
</dbReference>
<evidence type="ECO:0000313" key="1">
    <source>
        <dbReference type="EMBL" id="EOA81780.1"/>
    </source>
</evidence>
<reference evidence="1 2" key="1">
    <citation type="journal article" date="2012" name="PLoS Pathog.">
        <title>Diverse lifestyles and strategies of plant pathogenesis encoded in the genomes of eighteen Dothideomycetes fungi.</title>
        <authorList>
            <person name="Ohm R.A."/>
            <person name="Feau N."/>
            <person name="Henrissat B."/>
            <person name="Schoch C.L."/>
            <person name="Horwitz B.A."/>
            <person name="Barry K.W."/>
            <person name="Condon B.J."/>
            <person name="Copeland A.C."/>
            <person name="Dhillon B."/>
            <person name="Glaser F."/>
            <person name="Hesse C.N."/>
            <person name="Kosti I."/>
            <person name="LaButti K."/>
            <person name="Lindquist E.A."/>
            <person name="Lucas S."/>
            <person name="Salamov A.A."/>
            <person name="Bradshaw R.E."/>
            <person name="Ciuffetti L."/>
            <person name="Hamelin R.C."/>
            <person name="Kema G.H.J."/>
            <person name="Lawrence C."/>
            <person name="Scott J.A."/>
            <person name="Spatafora J.W."/>
            <person name="Turgeon B.G."/>
            <person name="de Wit P.J.G.M."/>
            <person name="Zhong S."/>
            <person name="Goodwin S.B."/>
            <person name="Grigoriev I.V."/>
        </authorList>
    </citation>
    <scope>NUCLEOTIDE SEQUENCE [LARGE SCALE GENOMIC DNA]</scope>
    <source>
        <strain evidence="2">28A</strain>
    </source>
</reference>
<protein>
    <submittedName>
        <fullName evidence="1">Uncharacterized protein</fullName>
    </submittedName>
</protein>
<dbReference type="Proteomes" id="UP000016935">
    <property type="component" value="Unassembled WGS sequence"/>
</dbReference>
<proteinExistence type="predicted"/>
<feature type="non-terminal residue" evidence="1">
    <location>
        <position position="1"/>
    </location>
</feature>
<evidence type="ECO:0000313" key="2">
    <source>
        <dbReference type="Proteomes" id="UP000016935"/>
    </source>
</evidence>
<keyword evidence="2" id="KW-1185">Reference proteome</keyword>
<gene>
    <name evidence="1" type="ORF">SETTUDRAFT_112086</name>
</gene>
<reference evidence="1 2" key="2">
    <citation type="journal article" date="2013" name="PLoS Genet.">
        <title>Comparative genome structure, secondary metabolite, and effector coding capacity across Cochliobolus pathogens.</title>
        <authorList>
            <person name="Condon B.J."/>
            <person name="Leng Y."/>
            <person name="Wu D."/>
            <person name="Bushley K.E."/>
            <person name="Ohm R.A."/>
            <person name="Otillar R."/>
            <person name="Martin J."/>
            <person name="Schackwitz W."/>
            <person name="Grimwood J."/>
            <person name="MohdZainudin N."/>
            <person name="Xue C."/>
            <person name="Wang R."/>
            <person name="Manning V.A."/>
            <person name="Dhillon B."/>
            <person name="Tu Z.J."/>
            <person name="Steffenson B.J."/>
            <person name="Salamov A."/>
            <person name="Sun H."/>
            <person name="Lowry S."/>
            <person name="LaButti K."/>
            <person name="Han J."/>
            <person name="Copeland A."/>
            <person name="Lindquist E."/>
            <person name="Barry K."/>
            <person name="Schmutz J."/>
            <person name="Baker S.E."/>
            <person name="Ciuffetti L.M."/>
            <person name="Grigoriev I.V."/>
            <person name="Zhong S."/>
            <person name="Turgeon B.G."/>
        </authorList>
    </citation>
    <scope>NUCLEOTIDE SEQUENCE [LARGE SCALE GENOMIC DNA]</scope>
    <source>
        <strain evidence="2">28A</strain>
    </source>
</reference>
<dbReference type="HOGENOM" id="CLU_3147339_0_0_1"/>
<name>R0I8C4_EXST2</name>